<dbReference type="InterPro" id="IPR036443">
    <property type="entry name" value="Znf_RanBP2_sf"/>
</dbReference>
<feature type="compositionally biased region" description="Basic and acidic residues" evidence="10">
    <location>
        <begin position="380"/>
        <end position="396"/>
    </location>
</feature>
<evidence type="ECO:0000256" key="8">
    <source>
        <dbReference type="PROSITE-ProRule" id="PRU00176"/>
    </source>
</evidence>
<keyword evidence="4 9" id="KW-0863">Zinc-finger</keyword>
<accession>M2XU89</accession>
<dbReference type="GeneID" id="17085917"/>
<feature type="compositionally biased region" description="Basic residues" evidence="10">
    <location>
        <begin position="499"/>
        <end position="509"/>
    </location>
</feature>
<feature type="region of interest" description="Disordered" evidence="10">
    <location>
        <begin position="271"/>
        <end position="292"/>
    </location>
</feature>
<feature type="compositionally biased region" description="Basic and acidic residues" evidence="10">
    <location>
        <begin position="38"/>
        <end position="47"/>
    </location>
</feature>
<organism evidence="15 16">
    <name type="scientific">Galdieria sulphuraria</name>
    <name type="common">Red alga</name>
    <dbReference type="NCBI Taxonomy" id="130081"/>
    <lineage>
        <taxon>Eukaryota</taxon>
        <taxon>Rhodophyta</taxon>
        <taxon>Bangiophyceae</taxon>
        <taxon>Galdieriales</taxon>
        <taxon>Galdieriaceae</taxon>
        <taxon>Galdieria</taxon>
    </lineage>
</organism>
<keyword evidence="2" id="KW-0479">Metal-binding</keyword>
<dbReference type="InterPro" id="IPR013087">
    <property type="entry name" value="Znf_C2H2_type"/>
</dbReference>
<dbReference type="CDD" id="cd00590">
    <property type="entry name" value="RRM_SF"/>
    <property type="match status" value="1"/>
</dbReference>
<feature type="compositionally biased region" description="Polar residues" evidence="10">
    <location>
        <begin position="314"/>
        <end position="326"/>
    </location>
</feature>
<feature type="region of interest" description="Disordered" evidence="10">
    <location>
        <begin position="311"/>
        <end position="348"/>
    </location>
</feature>
<evidence type="ECO:0000256" key="1">
    <source>
        <dbReference type="ARBA" id="ARBA00004123"/>
    </source>
</evidence>
<dbReference type="InterPro" id="IPR012677">
    <property type="entry name" value="Nucleotide-bd_a/b_plait_sf"/>
</dbReference>
<dbReference type="InterPro" id="IPR000504">
    <property type="entry name" value="RRM_dom"/>
</dbReference>
<evidence type="ECO:0000256" key="6">
    <source>
        <dbReference type="ARBA" id="ARBA00022884"/>
    </source>
</evidence>
<dbReference type="GO" id="GO:0008270">
    <property type="term" value="F:zinc ion binding"/>
    <property type="evidence" value="ECO:0007669"/>
    <property type="project" value="UniProtKB-KW"/>
</dbReference>
<dbReference type="PROSITE" id="PS50199">
    <property type="entry name" value="ZF_RANBP2_2"/>
    <property type="match status" value="1"/>
</dbReference>
<comment type="subcellular location">
    <subcellularLocation>
        <location evidence="1">Nucleus</location>
    </subcellularLocation>
</comment>
<dbReference type="InterPro" id="IPR035979">
    <property type="entry name" value="RBD_domain_sf"/>
</dbReference>
<dbReference type="STRING" id="130081.M2XU89"/>
<feature type="compositionally biased region" description="Polar residues" evidence="10">
    <location>
        <begin position="333"/>
        <end position="342"/>
    </location>
</feature>
<protein>
    <submittedName>
        <fullName evidence="15">RNA-binding protein</fullName>
    </submittedName>
</protein>
<evidence type="ECO:0000256" key="9">
    <source>
        <dbReference type="PROSITE-ProRule" id="PRU00322"/>
    </source>
</evidence>
<dbReference type="Pfam" id="PF01585">
    <property type="entry name" value="G-patch"/>
    <property type="match status" value="1"/>
</dbReference>
<keyword evidence="7" id="KW-0539">Nucleus</keyword>
<dbReference type="PROSITE" id="PS50102">
    <property type="entry name" value="RRM"/>
    <property type="match status" value="1"/>
</dbReference>
<dbReference type="RefSeq" id="XP_005703494.1">
    <property type="nucleotide sequence ID" value="XM_005703437.1"/>
</dbReference>
<dbReference type="SUPFAM" id="SSF54928">
    <property type="entry name" value="RNA-binding domain, RBD"/>
    <property type="match status" value="1"/>
</dbReference>
<dbReference type="CDD" id="cd16163">
    <property type="entry name" value="OCRE_RBM6"/>
    <property type="match status" value="1"/>
</dbReference>
<evidence type="ECO:0000313" key="16">
    <source>
        <dbReference type="Proteomes" id="UP000030680"/>
    </source>
</evidence>
<dbReference type="InterPro" id="IPR035617">
    <property type="entry name" value="RBM6_OCRE"/>
</dbReference>
<feature type="region of interest" description="Disordered" evidence="10">
    <location>
        <begin position="484"/>
        <end position="515"/>
    </location>
</feature>
<evidence type="ECO:0000256" key="4">
    <source>
        <dbReference type="ARBA" id="ARBA00022771"/>
    </source>
</evidence>
<keyword evidence="16" id="KW-1185">Reference proteome</keyword>
<dbReference type="SMART" id="SM00360">
    <property type="entry name" value="RRM"/>
    <property type="match status" value="1"/>
</dbReference>
<dbReference type="PROSITE" id="PS01358">
    <property type="entry name" value="ZF_RANBP2_1"/>
    <property type="match status" value="1"/>
</dbReference>
<dbReference type="SMART" id="SM00443">
    <property type="entry name" value="G_patch"/>
    <property type="match status" value="1"/>
</dbReference>
<feature type="region of interest" description="Disordered" evidence="10">
    <location>
        <begin position="26"/>
        <end position="56"/>
    </location>
</feature>
<dbReference type="Proteomes" id="UP000030680">
    <property type="component" value="Unassembled WGS sequence"/>
</dbReference>
<evidence type="ECO:0000256" key="7">
    <source>
        <dbReference type="ARBA" id="ARBA00023242"/>
    </source>
</evidence>
<feature type="domain" description="RanBP2-type" evidence="14">
    <location>
        <begin position="141"/>
        <end position="174"/>
    </location>
</feature>
<dbReference type="AlphaFoldDB" id="M2XU89"/>
<dbReference type="OrthoDB" id="29221at2759"/>
<dbReference type="Pfam" id="PF00076">
    <property type="entry name" value="RRM_1"/>
    <property type="match status" value="1"/>
</dbReference>
<dbReference type="PROSITE" id="PS50174">
    <property type="entry name" value="G_PATCH"/>
    <property type="match status" value="1"/>
</dbReference>
<gene>
    <name evidence="15" type="ORF">Gasu_54270</name>
</gene>
<feature type="region of interest" description="Disordered" evidence="10">
    <location>
        <begin position="375"/>
        <end position="406"/>
    </location>
</feature>
<dbReference type="Gene3D" id="4.10.1060.10">
    <property type="entry name" value="Zinc finger, RanBP2-type"/>
    <property type="match status" value="1"/>
</dbReference>
<feature type="domain" description="C2H2-type" evidence="12">
    <location>
        <begin position="442"/>
        <end position="467"/>
    </location>
</feature>
<dbReference type="EMBL" id="KB454539">
    <property type="protein sequence ID" value="EME26974.1"/>
    <property type="molecule type" value="Genomic_DNA"/>
</dbReference>
<feature type="compositionally biased region" description="Polar residues" evidence="10">
    <location>
        <begin position="397"/>
        <end position="406"/>
    </location>
</feature>
<evidence type="ECO:0000256" key="3">
    <source>
        <dbReference type="ARBA" id="ARBA00022737"/>
    </source>
</evidence>
<evidence type="ECO:0000259" key="11">
    <source>
        <dbReference type="PROSITE" id="PS50102"/>
    </source>
</evidence>
<feature type="region of interest" description="Disordered" evidence="10">
    <location>
        <begin position="556"/>
        <end position="581"/>
    </location>
</feature>
<dbReference type="SUPFAM" id="SSF90209">
    <property type="entry name" value="Ran binding protein zinc finger-like"/>
    <property type="match status" value="1"/>
</dbReference>
<dbReference type="OMA" id="ITHQTEV"/>
<evidence type="ECO:0000259" key="13">
    <source>
        <dbReference type="PROSITE" id="PS50174"/>
    </source>
</evidence>
<feature type="compositionally biased region" description="Low complexity" evidence="10">
    <location>
        <begin position="281"/>
        <end position="290"/>
    </location>
</feature>
<dbReference type="GO" id="GO:0000398">
    <property type="term" value="P:mRNA splicing, via spliceosome"/>
    <property type="evidence" value="ECO:0007669"/>
    <property type="project" value="TreeGrafter"/>
</dbReference>
<dbReference type="GO" id="GO:0005634">
    <property type="term" value="C:nucleus"/>
    <property type="evidence" value="ECO:0007669"/>
    <property type="project" value="UniProtKB-SubCell"/>
</dbReference>
<dbReference type="PANTHER" id="PTHR13948:SF3">
    <property type="entry name" value="FI21118P1"/>
    <property type="match status" value="1"/>
</dbReference>
<dbReference type="eggNOG" id="KOG0154">
    <property type="taxonomic scope" value="Eukaryota"/>
</dbReference>
<feature type="domain" description="RRM" evidence="11">
    <location>
        <begin position="61"/>
        <end position="142"/>
    </location>
</feature>
<dbReference type="GO" id="GO:0003723">
    <property type="term" value="F:RNA binding"/>
    <property type="evidence" value="ECO:0007669"/>
    <property type="project" value="UniProtKB-UniRule"/>
</dbReference>
<sequence length="602" mass="67693">MLGGFESTEQAKIGVGTTLTSSIDKTCEAKSLGGPLERSSEDRKDRAGSSTTHQEEVVPSNTIIVREIPNPVDSKSLKQFFTNSFGPVRDVRIPQSQFSTRSKSYGFVEFVRVETAEKVVNKAASDSVIYQGSKLEIMFASDGVEKKGWDCLSCGYFNFSRRRICKQCGAKKEINDILGSSQNKFVAGDAVLAAQWTASSQGLMGQSLYANYCMDPKSGWYYDPQTLYYVVDPVNLVFYDWSRQNYLQYNSATGTYIELASTSANPWNPSKGEVVSTSYHNDNNNNNNNNIQTEPTHVLEQVTQAVSEVASVKSDATTNSSEQVSLQDERQVSEPQMPSQKGQAAVTRMKPRGRILSNIQRWNQRRKERQQILEEFEESDKERQEMKEDGDVKEEVSQSGDDNFPITHQTEVDKAFEKKVDDSAEKVSNCPKMIADGTEQVFICELCRRKFKSNDILEKHIQFSELHRTNLQNSMYRDRAAERRQLHPPEDMDDSLPKKGMHPKKRSFSSKKASSSLDIENNIGAKLMKSMGWKEGQGLGREGSGITAPISAIANRGQSGLGSEPLNDPELRINPTDSQKERLRKETMLRWKMKFGKVSNEL</sequence>
<evidence type="ECO:0000259" key="14">
    <source>
        <dbReference type="PROSITE" id="PS50199"/>
    </source>
</evidence>
<evidence type="ECO:0000256" key="5">
    <source>
        <dbReference type="ARBA" id="ARBA00022833"/>
    </source>
</evidence>
<dbReference type="KEGG" id="gsl:Gasu_54270"/>
<evidence type="ECO:0000313" key="15">
    <source>
        <dbReference type="EMBL" id="EME26974.1"/>
    </source>
</evidence>
<feature type="domain" description="G-patch" evidence="13">
    <location>
        <begin position="520"/>
        <end position="566"/>
    </location>
</feature>
<dbReference type="InterPro" id="IPR001876">
    <property type="entry name" value="Znf_RanBP2"/>
</dbReference>
<keyword evidence="5" id="KW-0862">Zinc</keyword>
<dbReference type="Pfam" id="PF17780">
    <property type="entry name" value="OCRE"/>
    <property type="match status" value="1"/>
</dbReference>
<dbReference type="SMART" id="SM00547">
    <property type="entry name" value="ZnF_RBZ"/>
    <property type="match status" value="1"/>
</dbReference>
<dbReference type="InterPro" id="IPR041591">
    <property type="entry name" value="OCRE"/>
</dbReference>
<dbReference type="PANTHER" id="PTHR13948">
    <property type="entry name" value="RNA-BINDING PROTEIN"/>
    <property type="match status" value="1"/>
</dbReference>
<dbReference type="Gene3D" id="3.30.70.330">
    <property type="match status" value="1"/>
</dbReference>
<evidence type="ECO:0000259" key="12">
    <source>
        <dbReference type="PROSITE" id="PS50157"/>
    </source>
</evidence>
<evidence type="ECO:0000256" key="2">
    <source>
        <dbReference type="ARBA" id="ARBA00022723"/>
    </source>
</evidence>
<dbReference type="PROSITE" id="PS50157">
    <property type="entry name" value="ZINC_FINGER_C2H2_2"/>
    <property type="match status" value="1"/>
</dbReference>
<keyword evidence="6 8" id="KW-0694">RNA-binding</keyword>
<proteinExistence type="predicted"/>
<reference evidence="16" key="1">
    <citation type="journal article" date="2013" name="Science">
        <title>Gene transfer from bacteria and archaea facilitated evolution of an extremophilic eukaryote.</title>
        <authorList>
            <person name="Schonknecht G."/>
            <person name="Chen W.H."/>
            <person name="Ternes C.M."/>
            <person name="Barbier G.G."/>
            <person name="Shrestha R.P."/>
            <person name="Stanke M."/>
            <person name="Brautigam A."/>
            <person name="Baker B.J."/>
            <person name="Banfield J.F."/>
            <person name="Garavito R.M."/>
            <person name="Carr K."/>
            <person name="Wilkerson C."/>
            <person name="Rensing S.A."/>
            <person name="Gagneul D."/>
            <person name="Dickenson N.E."/>
            <person name="Oesterhelt C."/>
            <person name="Lercher M.J."/>
            <person name="Weber A.P."/>
        </authorList>
    </citation>
    <scope>NUCLEOTIDE SEQUENCE [LARGE SCALE GENOMIC DNA]</scope>
    <source>
        <strain evidence="16">074W</strain>
    </source>
</reference>
<evidence type="ECO:0000256" key="10">
    <source>
        <dbReference type="SAM" id="MobiDB-lite"/>
    </source>
</evidence>
<keyword evidence="3" id="KW-0677">Repeat</keyword>
<dbReference type="Gramene" id="EME26974">
    <property type="protein sequence ID" value="EME26974"/>
    <property type="gene ID" value="Gasu_54270"/>
</dbReference>
<name>M2XU89_GALSU</name>
<dbReference type="InterPro" id="IPR000467">
    <property type="entry name" value="G_patch_dom"/>
</dbReference>